<keyword evidence="6" id="KW-0032">Aminotransferase</keyword>
<dbReference type="AlphaFoldDB" id="A0AB39RSG4"/>
<dbReference type="GO" id="GO:0008710">
    <property type="term" value="F:8-amino-7-oxononanoate synthase activity"/>
    <property type="evidence" value="ECO:0007669"/>
    <property type="project" value="UniProtKB-EC"/>
</dbReference>
<dbReference type="InterPro" id="IPR050087">
    <property type="entry name" value="AON_synthase_class-II"/>
</dbReference>
<dbReference type="GO" id="GO:0008483">
    <property type="term" value="F:transaminase activity"/>
    <property type="evidence" value="ECO:0007669"/>
    <property type="project" value="UniProtKB-KW"/>
</dbReference>
<dbReference type="InterPro" id="IPR015424">
    <property type="entry name" value="PyrdxlP-dep_Trfase"/>
</dbReference>
<evidence type="ECO:0000256" key="1">
    <source>
        <dbReference type="ARBA" id="ARBA00001933"/>
    </source>
</evidence>
<accession>A0AB39RSG4</accession>
<comment type="cofactor">
    <cofactor evidence="1">
        <name>pyridoxal 5'-phosphate</name>
        <dbReference type="ChEBI" id="CHEBI:597326"/>
    </cofactor>
</comment>
<organism evidence="6">
    <name type="scientific">Streptomyces sp. R41</name>
    <dbReference type="NCBI Taxonomy" id="3238632"/>
    <lineage>
        <taxon>Bacteria</taxon>
        <taxon>Bacillati</taxon>
        <taxon>Actinomycetota</taxon>
        <taxon>Actinomycetes</taxon>
        <taxon>Kitasatosporales</taxon>
        <taxon>Streptomycetaceae</taxon>
        <taxon>Streptomyces</taxon>
    </lineage>
</organism>
<evidence type="ECO:0000259" key="5">
    <source>
        <dbReference type="Pfam" id="PF00155"/>
    </source>
</evidence>
<dbReference type="Pfam" id="PF00155">
    <property type="entry name" value="Aminotran_1_2"/>
    <property type="match status" value="1"/>
</dbReference>
<evidence type="ECO:0000256" key="2">
    <source>
        <dbReference type="ARBA" id="ARBA00013187"/>
    </source>
</evidence>
<dbReference type="GO" id="GO:0030170">
    <property type="term" value="F:pyridoxal phosphate binding"/>
    <property type="evidence" value="ECO:0007669"/>
    <property type="project" value="InterPro"/>
</dbReference>
<dbReference type="Gene3D" id="3.90.1150.10">
    <property type="entry name" value="Aspartate Aminotransferase, domain 1"/>
    <property type="match status" value="1"/>
</dbReference>
<dbReference type="InterPro" id="IPR004839">
    <property type="entry name" value="Aminotransferase_I/II_large"/>
</dbReference>
<name>A0AB39RSG4_9ACTN</name>
<feature type="domain" description="Aminotransferase class I/classII large" evidence="5">
    <location>
        <begin position="47"/>
        <end position="383"/>
    </location>
</feature>
<comment type="catalytic activity">
    <reaction evidence="4">
        <text>6-carboxyhexanoyl-[ACP] + L-alanine + H(+) = (8S)-8-amino-7-oxononanoate + holo-[ACP] + CO2</text>
        <dbReference type="Rhea" id="RHEA:42288"/>
        <dbReference type="Rhea" id="RHEA-COMP:9685"/>
        <dbReference type="Rhea" id="RHEA-COMP:9955"/>
        <dbReference type="ChEBI" id="CHEBI:15378"/>
        <dbReference type="ChEBI" id="CHEBI:16526"/>
        <dbReference type="ChEBI" id="CHEBI:57972"/>
        <dbReference type="ChEBI" id="CHEBI:64479"/>
        <dbReference type="ChEBI" id="CHEBI:78846"/>
        <dbReference type="ChEBI" id="CHEBI:149468"/>
        <dbReference type="EC" id="2.3.1.47"/>
    </reaction>
</comment>
<dbReference type="EMBL" id="CP163443">
    <property type="protein sequence ID" value="XDQ57201.1"/>
    <property type="molecule type" value="Genomic_DNA"/>
</dbReference>
<keyword evidence="3" id="KW-0808">Transferase</keyword>
<evidence type="ECO:0000313" key="6">
    <source>
        <dbReference type="EMBL" id="XDQ57201.1"/>
    </source>
</evidence>
<protein>
    <recommendedName>
        <fullName evidence="2">8-amino-7-oxononanoate synthase</fullName>
        <ecNumber evidence="2">2.3.1.47</ecNumber>
    </recommendedName>
</protein>
<proteinExistence type="predicted"/>
<evidence type="ECO:0000256" key="4">
    <source>
        <dbReference type="ARBA" id="ARBA00047715"/>
    </source>
</evidence>
<dbReference type="PANTHER" id="PTHR13693:SF3">
    <property type="entry name" value="LD36009P"/>
    <property type="match status" value="1"/>
</dbReference>
<dbReference type="InterPro" id="IPR015422">
    <property type="entry name" value="PyrdxlP-dep_Trfase_small"/>
</dbReference>
<dbReference type="InterPro" id="IPR015421">
    <property type="entry name" value="PyrdxlP-dep_Trfase_major"/>
</dbReference>
<gene>
    <name evidence="6" type="ORF">AB5J53_38715</name>
</gene>
<dbReference type="RefSeq" id="WP_369250270.1">
    <property type="nucleotide sequence ID" value="NZ_CP163443.1"/>
</dbReference>
<evidence type="ECO:0000256" key="3">
    <source>
        <dbReference type="ARBA" id="ARBA00022679"/>
    </source>
</evidence>
<dbReference type="EC" id="2.3.1.47" evidence="2"/>
<sequence length="419" mass="44067">MADVFDKLLSSSAPSFMETGFRPFYQALSARDGEARVRCERVVMAACNDYLGLSGDPRVTGAAARATERYGASCSGSRALCGTLPLHEELEARLAAFLGCEAAIVTTTGFQANLALAPLFGRGDLVFSDMANHASLMDAIRLGWAGKRPYRHSDMAGLERQLVTADPDAGKVIVTDGLFSMEGDLCRLPEISALARRHGARVVVDGAHDIGLLGAHGRGVAEHFGVPDAVDLYTGTFSKCFGSIGGLLAGPAHIIGYLRYTARPLLFSASMTPASVAAALAALDIVEAEPERRTRVLDLAGRLDSGLRALGFDTGSARAVVTPIIPVYIGGAELCARMWEEVLAEGVFTSAVVAPGVPVGRELIRLTLQATHTDEHLAHILGAFAAAGRRLGVIPAVAVGRAATAGPQRDRDAMPVHVR</sequence>
<dbReference type="Gene3D" id="3.40.640.10">
    <property type="entry name" value="Type I PLP-dependent aspartate aminotransferase-like (Major domain)"/>
    <property type="match status" value="1"/>
</dbReference>
<dbReference type="SUPFAM" id="SSF53383">
    <property type="entry name" value="PLP-dependent transferases"/>
    <property type="match status" value="1"/>
</dbReference>
<reference evidence="6" key="1">
    <citation type="submission" date="2024-07" db="EMBL/GenBank/DDBJ databases">
        <authorList>
            <person name="Yu S.T."/>
        </authorList>
    </citation>
    <scope>NUCLEOTIDE SEQUENCE</scope>
    <source>
        <strain evidence="6">R41</strain>
    </source>
</reference>
<dbReference type="PANTHER" id="PTHR13693">
    <property type="entry name" value="CLASS II AMINOTRANSFERASE/8-AMINO-7-OXONONANOATE SYNTHASE"/>
    <property type="match status" value="1"/>
</dbReference>